<feature type="domain" description="HTH hxlR-type" evidence="4">
    <location>
        <begin position="16"/>
        <end position="114"/>
    </location>
</feature>
<dbReference type="Gene3D" id="1.10.10.10">
    <property type="entry name" value="Winged helix-like DNA-binding domain superfamily/Winged helix DNA-binding domain"/>
    <property type="match status" value="1"/>
</dbReference>
<accession>V5C1T3</accession>
<dbReference type="eggNOG" id="COG1733">
    <property type="taxonomic scope" value="Bacteria"/>
</dbReference>
<evidence type="ECO:0000256" key="1">
    <source>
        <dbReference type="ARBA" id="ARBA00023015"/>
    </source>
</evidence>
<dbReference type="PANTHER" id="PTHR33204:SF29">
    <property type="entry name" value="TRANSCRIPTIONAL REGULATOR"/>
    <property type="match status" value="1"/>
</dbReference>
<evidence type="ECO:0000259" key="4">
    <source>
        <dbReference type="PROSITE" id="PS51118"/>
    </source>
</evidence>
<keyword evidence="2" id="KW-0238">DNA-binding</keyword>
<organism evidence="5 6">
    <name type="scientific">Methyloglobulus morosus KoM1</name>
    <dbReference type="NCBI Taxonomy" id="1116472"/>
    <lineage>
        <taxon>Bacteria</taxon>
        <taxon>Pseudomonadati</taxon>
        <taxon>Pseudomonadota</taxon>
        <taxon>Gammaproteobacteria</taxon>
        <taxon>Methylococcales</taxon>
        <taxon>Methylococcaceae</taxon>
        <taxon>Methyloglobulus</taxon>
    </lineage>
</organism>
<dbReference type="AlphaFoldDB" id="V5C1T3"/>
<dbReference type="InterPro" id="IPR036388">
    <property type="entry name" value="WH-like_DNA-bd_sf"/>
</dbReference>
<dbReference type="GO" id="GO:0003677">
    <property type="term" value="F:DNA binding"/>
    <property type="evidence" value="ECO:0007669"/>
    <property type="project" value="UniProtKB-KW"/>
</dbReference>
<dbReference type="PROSITE" id="PS51118">
    <property type="entry name" value="HTH_HXLR"/>
    <property type="match status" value="1"/>
</dbReference>
<evidence type="ECO:0000313" key="5">
    <source>
        <dbReference type="EMBL" id="ESS74024.1"/>
    </source>
</evidence>
<dbReference type="InterPro" id="IPR002577">
    <property type="entry name" value="HTH_HxlR"/>
</dbReference>
<name>V5C1T3_9GAMM</name>
<sequence length="120" mass="13885">MANQNAKIMETKTYNCPVEATIEVIGGKWKPLILWWLNQKTYRFADLRRQIPGISEKMLIQHLRELEADGIVDRKVYSTVPPKVEYSLTDHGKSLKQALHSLCDWGKAHMDRIGAEYKET</sequence>
<keyword evidence="3" id="KW-0804">Transcription</keyword>
<keyword evidence="6" id="KW-1185">Reference proteome</keyword>
<comment type="caution">
    <text evidence="5">The sequence shown here is derived from an EMBL/GenBank/DDBJ whole genome shotgun (WGS) entry which is preliminary data.</text>
</comment>
<evidence type="ECO:0000313" key="6">
    <source>
        <dbReference type="Proteomes" id="UP000017842"/>
    </source>
</evidence>
<dbReference type="SUPFAM" id="SSF46785">
    <property type="entry name" value="Winged helix' DNA-binding domain"/>
    <property type="match status" value="1"/>
</dbReference>
<proteinExistence type="predicted"/>
<dbReference type="EMBL" id="AYLO01000007">
    <property type="protein sequence ID" value="ESS74024.1"/>
    <property type="molecule type" value="Genomic_DNA"/>
</dbReference>
<dbReference type="PANTHER" id="PTHR33204">
    <property type="entry name" value="TRANSCRIPTIONAL REGULATOR, MARR FAMILY"/>
    <property type="match status" value="1"/>
</dbReference>
<dbReference type="InterPro" id="IPR036390">
    <property type="entry name" value="WH_DNA-bd_sf"/>
</dbReference>
<dbReference type="PATRIC" id="fig|1116472.3.peg.174"/>
<dbReference type="Pfam" id="PF01638">
    <property type="entry name" value="HxlR"/>
    <property type="match status" value="1"/>
</dbReference>
<gene>
    <name evidence="5" type="ORF">MGMO_7c00430</name>
</gene>
<dbReference type="Proteomes" id="UP000017842">
    <property type="component" value="Unassembled WGS sequence"/>
</dbReference>
<evidence type="ECO:0000256" key="2">
    <source>
        <dbReference type="ARBA" id="ARBA00023125"/>
    </source>
</evidence>
<evidence type="ECO:0000256" key="3">
    <source>
        <dbReference type="ARBA" id="ARBA00023163"/>
    </source>
</evidence>
<keyword evidence="1" id="KW-0805">Transcription regulation</keyword>
<protein>
    <recommendedName>
        <fullName evidence="4">HTH hxlR-type domain-containing protein</fullName>
    </recommendedName>
</protein>
<reference evidence="5 6" key="1">
    <citation type="journal article" date="2013" name="Genome Announc.">
        <title>Draft Genome Sequence of the Methanotrophic Gammaproteobacterium Methyloglobulus morosus DSM 22980 Strain KoM1.</title>
        <authorList>
            <person name="Poehlein A."/>
            <person name="Deutzmann J.S."/>
            <person name="Daniel R."/>
            <person name="Simeonova D.D."/>
        </authorList>
    </citation>
    <scope>NUCLEOTIDE SEQUENCE [LARGE SCALE GENOMIC DNA]</scope>
    <source>
        <strain evidence="5 6">KoM1</strain>
    </source>
</reference>